<feature type="non-terminal residue" evidence="1">
    <location>
        <position position="333"/>
    </location>
</feature>
<keyword evidence="2" id="KW-1185">Reference proteome</keyword>
<proteinExistence type="predicted"/>
<sequence>MSAQNRRVYIFSHPRSTSHLFYQILSTHPTIQATECNKCSPTYRFGVDRQMPSLCREAWLEAFGLSHQEAAVQGSYQAFSDEMQREAADAEAKGKCFLAADHPYHITSSSFINAHLNMPGHETRPTPTIVDNALDVTPAGDTQVGNDAPSELNELKAHPNPTLLPDRFLYSFTPIITIRHPARATPSYFRAYQVLGLDTSEPDFPIATSFKLERMLFDTFKTHAEKEKAGSVIVIDGDKLVRDPQGQMKKVCELLGLDKAQIRYSWDKPTMGDGKKSAGAFLTTVNGSNGVISDPKYDKPVVIEEEVKGWAQEWDESTAKVLEELVRSAMPDY</sequence>
<dbReference type="InterPro" id="IPR027417">
    <property type="entry name" value="P-loop_NTPase"/>
</dbReference>
<gene>
    <name evidence="1" type="ORF">V5O48_011698</name>
</gene>
<reference evidence="1 2" key="1">
    <citation type="submission" date="2024-02" db="EMBL/GenBank/DDBJ databases">
        <title>A draft genome for the cacao thread blight pathogen Marasmius crinis-equi.</title>
        <authorList>
            <person name="Cohen S.P."/>
            <person name="Baruah I.K."/>
            <person name="Amoako-Attah I."/>
            <person name="Bukari Y."/>
            <person name="Meinhardt L.W."/>
            <person name="Bailey B.A."/>
        </authorList>
    </citation>
    <scope>NUCLEOTIDE SEQUENCE [LARGE SCALE GENOMIC DNA]</scope>
    <source>
        <strain evidence="1 2">GH-76</strain>
    </source>
</reference>
<dbReference type="PANTHER" id="PTHR48312:SF1">
    <property type="entry name" value="SULFOTRANSFERASE"/>
    <property type="match status" value="1"/>
</dbReference>
<organism evidence="1 2">
    <name type="scientific">Marasmius crinis-equi</name>
    <dbReference type="NCBI Taxonomy" id="585013"/>
    <lineage>
        <taxon>Eukaryota</taxon>
        <taxon>Fungi</taxon>
        <taxon>Dikarya</taxon>
        <taxon>Basidiomycota</taxon>
        <taxon>Agaricomycotina</taxon>
        <taxon>Agaricomycetes</taxon>
        <taxon>Agaricomycetidae</taxon>
        <taxon>Agaricales</taxon>
        <taxon>Marasmiineae</taxon>
        <taxon>Marasmiaceae</taxon>
        <taxon>Marasmius</taxon>
    </lineage>
</organism>
<dbReference type="SUPFAM" id="SSF52540">
    <property type="entry name" value="P-loop containing nucleoside triphosphate hydrolases"/>
    <property type="match status" value="1"/>
</dbReference>
<dbReference type="Proteomes" id="UP001465976">
    <property type="component" value="Unassembled WGS sequence"/>
</dbReference>
<dbReference type="Gene3D" id="3.40.50.300">
    <property type="entry name" value="P-loop containing nucleotide triphosphate hydrolases"/>
    <property type="match status" value="1"/>
</dbReference>
<evidence type="ECO:0000313" key="2">
    <source>
        <dbReference type="Proteomes" id="UP001465976"/>
    </source>
</evidence>
<name>A0ABR3F4X7_9AGAR</name>
<protein>
    <recommendedName>
        <fullName evidence="3">Sulfotransferase domain-containing protein</fullName>
    </recommendedName>
</protein>
<dbReference type="PANTHER" id="PTHR48312">
    <property type="match status" value="1"/>
</dbReference>
<evidence type="ECO:0008006" key="3">
    <source>
        <dbReference type="Google" id="ProtNLM"/>
    </source>
</evidence>
<dbReference type="EMBL" id="JBAHYK010000965">
    <property type="protein sequence ID" value="KAL0570271.1"/>
    <property type="molecule type" value="Genomic_DNA"/>
</dbReference>
<dbReference type="Pfam" id="PF13469">
    <property type="entry name" value="Sulfotransfer_3"/>
    <property type="match status" value="1"/>
</dbReference>
<accession>A0ABR3F4X7</accession>
<comment type="caution">
    <text evidence="1">The sequence shown here is derived from an EMBL/GenBank/DDBJ whole genome shotgun (WGS) entry which is preliminary data.</text>
</comment>
<evidence type="ECO:0000313" key="1">
    <source>
        <dbReference type="EMBL" id="KAL0570271.1"/>
    </source>
</evidence>